<dbReference type="EMBL" id="VSSQ01009472">
    <property type="protein sequence ID" value="MPM41733.1"/>
    <property type="molecule type" value="Genomic_DNA"/>
</dbReference>
<accession>A0A644ZSW6</accession>
<protein>
    <submittedName>
        <fullName evidence="1">Uncharacterized protein</fullName>
    </submittedName>
</protein>
<comment type="caution">
    <text evidence="1">The sequence shown here is derived from an EMBL/GenBank/DDBJ whole genome shotgun (WGS) entry which is preliminary data.</text>
</comment>
<name>A0A644ZSW6_9ZZZZ</name>
<evidence type="ECO:0000313" key="1">
    <source>
        <dbReference type="EMBL" id="MPM41733.1"/>
    </source>
</evidence>
<gene>
    <name evidence="1" type="ORF">SDC9_88392</name>
</gene>
<reference evidence="1" key="1">
    <citation type="submission" date="2019-08" db="EMBL/GenBank/DDBJ databases">
        <authorList>
            <person name="Kucharzyk K."/>
            <person name="Murdoch R.W."/>
            <person name="Higgins S."/>
            <person name="Loffler F."/>
        </authorList>
    </citation>
    <scope>NUCLEOTIDE SEQUENCE</scope>
</reference>
<dbReference type="AlphaFoldDB" id="A0A644ZSW6"/>
<sequence>MTHSSLLLDCVSLPLVFFAKTDILILTWDAVSVLITGIHKYLIVPRVFYLVNIKVHEITEILRVFS</sequence>
<organism evidence="1">
    <name type="scientific">bioreactor metagenome</name>
    <dbReference type="NCBI Taxonomy" id="1076179"/>
    <lineage>
        <taxon>unclassified sequences</taxon>
        <taxon>metagenomes</taxon>
        <taxon>ecological metagenomes</taxon>
    </lineage>
</organism>
<proteinExistence type="predicted"/>